<evidence type="ECO:0000256" key="1">
    <source>
        <dbReference type="ARBA" id="ARBA00010774"/>
    </source>
</evidence>
<dbReference type="Gene3D" id="3.60.10.10">
    <property type="entry name" value="Endonuclease/exonuclease/phosphatase"/>
    <property type="match status" value="1"/>
</dbReference>
<sequence length="777" mass="86505">MGSRILRVAGRPGFDPNFVFPRHWDEWICSLPEEFSLCAYADSFPILPASGLQYSVTSFSHCDLARMTLATRGPRLPLAYLGLPSSLMCSAGQRQNSQPACTMMYPASPGSGDSPEGFSEQRLQPRIRDAFFTCRKNVLAKSSPPQAEGEFALSPEGLHQEEREGLLQQWREEGANRLLSPTGGSSCLERGLARGEGSLALLMAGSMEQQEAALEDKWSSVQLSDLRTLALGEPYPGVQQEEEPFPKVDAATWVAIPTPPDHQFPDCGAPPEVAPVTDQWEEGPAVASWSLAPELGPEGEAPGWPFEGLEYVPAPSLEVPYHEILWREWEELSPQPEAQQGLQSGKSSAFQFTVMSYNILAQDLVHQCPELYLHCHPDILSWDYRFANLLQEFQHWDPDILCLQEVQEDHYWEQLEPALRMMGFTSFYKRRTGRKTDGCAICYKHTRFRLLSSSPVEYYRPGLELLNRDNVGLVLLLQPLGPESLGPGAAGPLCVANTHLLYNPRRGDIKLAQIAILLAEVDKMARLEDDSYCPIILCGDLNSVPNSPLYDFIRKGQLRYRGIPVWKVSGQEDFSHQLYQRKLSTPLWPSSLGISDSCQYTASCLPKIAEKRKYNRDFLLSLRFCDIACQRPTRLVLLEGVTDATSERPEGWSQSIPEAESNDLQPFLPSTADTLQHSLHLTSVYSHFLPQQGCPEVTTVPLGLGATVDYIFFSAEPLEDGPRASHDRSRGRALKLLGRLSLLSEEVIWAANGLPNPFCSSDHLCLLASFEVEVAAP</sequence>
<dbReference type="Bgee" id="ENSOANG00000010589">
    <property type="expression patterns" value="Expressed in testis and 7 other cell types or tissues"/>
</dbReference>
<keyword evidence="2" id="KW-0597">Phosphoprotein</keyword>
<dbReference type="GO" id="GO:0019904">
    <property type="term" value="F:protein domain specific binding"/>
    <property type="evidence" value="ECO:0007669"/>
    <property type="project" value="Ensembl"/>
</dbReference>
<evidence type="ECO:0000256" key="3">
    <source>
        <dbReference type="ARBA" id="ARBA00070393"/>
    </source>
</evidence>
<evidence type="ECO:0000259" key="4">
    <source>
        <dbReference type="Pfam" id="PF03372"/>
    </source>
</evidence>
<dbReference type="OMA" id="HWDEWIC"/>
<evidence type="ECO:0000256" key="2">
    <source>
        <dbReference type="ARBA" id="ARBA00022553"/>
    </source>
</evidence>
<proteinExistence type="inferred from homology"/>
<dbReference type="InterPro" id="IPR036691">
    <property type="entry name" value="Endo/exonu/phosph_ase_sf"/>
</dbReference>
<dbReference type="Proteomes" id="UP000002279">
    <property type="component" value="Chromosome 1"/>
</dbReference>
<dbReference type="InterPro" id="IPR050410">
    <property type="entry name" value="CCR4/nocturin_mRNA_transcr"/>
</dbReference>
<dbReference type="GO" id="GO:0005741">
    <property type="term" value="C:mitochondrial outer membrane"/>
    <property type="evidence" value="ECO:0007669"/>
    <property type="project" value="Ensembl"/>
</dbReference>
<dbReference type="FunFam" id="3.60.10.10:FF:000025">
    <property type="entry name" value="Angel homolog 1 (Drosophila)"/>
    <property type="match status" value="1"/>
</dbReference>
<dbReference type="GO" id="GO:0048471">
    <property type="term" value="C:perinuclear region of cytoplasm"/>
    <property type="evidence" value="ECO:0007669"/>
    <property type="project" value="Ensembl"/>
</dbReference>
<dbReference type="PANTHER" id="PTHR12121:SF28">
    <property type="entry name" value="PROTEIN ANGEL HOMOLOG 1"/>
    <property type="match status" value="1"/>
</dbReference>
<gene>
    <name evidence="5" type="primary">ANGEL1</name>
</gene>
<keyword evidence="6" id="KW-1185">Reference proteome</keyword>
<protein>
    <recommendedName>
        <fullName evidence="3">Protein angel homolog 1</fullName>
    </recommendedName>
</protein>
<dbReference type="GO" id="GO:0005801">
    <property type="term" value="C:cis-Golgi network"/>
    <property type="evidence" value="ECO:0007669"/>
    <property type="project" value="Ensembl"/>
</dbReference>
<dbReference type="AlphaFoldDB" id="A0A6I8PPU4"/>
<organism evidence="5 6">
    <name type="scientific">Ornithorhynchus anatinus</name>
    <name type="common">Duckbill platypus</name>
    <dbReference type="NCBI Taxonomy" id="9258"/>
    <lineage>
        <taxon>Eukaryota</taxon>
        <taxon>Metazoa</taxon>
        <taxon>Chordata</taxon>
        <taxon>Craniata</taxon>
        <taxon>Vertebrata</taxon>
        <taxon>Euteleostomi</taxon>
        <taxon>Mammalia</taxon>
        <taxon>Monotremata</taxon>
        <taxon>Ornithorhynchidae</taxon>
        <taxon>Ornithorhynchus</taxon>
    </lineage>
</organism>
<dbReference type="FunCoup" id="A0A6I8PPU4">
    <property type="interactions" value="2296"/>
</dbReference>
<accession>A0A6I8PPU4</accession>
<dbReference type="GO" id="GO:0005634">
    <property type="term" value="C:nucleus"/>
    <property type="evidence" value="ECO:0007669"/>
    <property type="project" value="Ensembl"/>
</dbReference>
<dbReference type="PANTHER" id="PTHR12121">
    <property type="entry name" value="CARBON CATABOLITE REPRESSOR PROTEIN 4"/>
    <property type="match status" value="1"/>
</dbReference>
<comment type="similarity">
    <text evidence="1">Belongs to the CCR4/nocturin family.</text>
</comment>
<dbReference type="GO" id="GO:0005829">
    <property type="term" value="C:cytosol"/>
    <property type="evidence" value="ECO:0007669"/>
    <property type="project" value="Ensembl"/>
</dbReference>
<reference evidence="5" key="2">
    <citation type="submission" date="2025-08" db="UniProtKB">
        <authorList>
            <consortium name="Ensembl"/>
        </authorList>
    </citation>
    <scope>IDENTIFICATION</scope>
    <source>
        <strain evidence="5">Glennie</strain>
    </source>
</reference>
<reference evidence="5 6" key="1">
    <citation type="journal article" date="2008" name="Nature">
        <title>Genome analysis of the platypus reveals unique signatures of evolution.</title>
        <authorList>
            <person name="Warren W.C."/>
            <person name="Hillier L.W."/>
            <person name="Marshall Graves J.A."/>
            <person name="Birney E."/>
            <person name="Ponting C.P."/>
            <person name="Grutzner F."/>
            <person name="Belov K."/>
            <person name="Miller W."/>
            <person name="Clarke L."/>
            <person name="Chinwalla A.T."/>
            <person name="Yang S.P."/>
            <person name="Heger A."/>
            <person name="Locke D.P."/>
            <person name="Miethke P."/>
            <person name="Waters P.D."/>
            <person name="Veyrunes F."/>
            <person name="Fulton L."/>
            <person name="Fulton B."/>
            <person name="Graves T."/>
            <person name="Wallis J."/>
            <person name="Puente X.S."/>
            <person name="Lopez-Otin C."/>
            <person name="Ordonez G.R."/>
            <person name="Eichler E.E."/>
            <person name="Chen L."/>
            <person name="Cheng Z."/>
            <person name="Deakin J.E."/>
            <person name="Alsop A."/>
            <person name="Thompson K."/>
            <person name="Kirby P."/>
            <person name="Papenfuss A.T."/>
            <person name="Wakefield M.J."/>
            <person name="Olender T."/>
            <person name="Lancet D."/>
            <person name="Huttley G.A."/>
            <person name="Smit A.F."/>
            <person name="Pask A."/>
            <person name="Temple-Smith P."/>
            <person name="Batzer M.A."/>
            <person name="Walker J.A."/>
            <person name="Konkel M.K."/>
            <person name="Harris R.S."/>
            <person name="Whittington C.M."/>
            <person name="Wong E.S."/>
            <person name="Gemmell N.J."/>
            <person name="Buschiazzo E."/>
            <person name="Vargas Jentzsch I.M."/>
            <person name="Merkel A."/>
            <person name="Schmitz J."/>
            <person name="Zemann A."/>
            <person name="Churakov G."/>
            <person name="Kriegs J.O."/>
            <person name="Brosius J."/>
            <person name="Murchison E.P."/>
            <person name="Sachidanandam R."/>
            <person name="Smith C."/>
            <person name="Hannon G.J."/>
            <person name="Tsend-Ayush E."/>
            <person name="McMillan D."/>
            <person name="Attenborough R."/>
            <person name="Rens W."/>
            <person name="Ferguson-Smith M."/>
            <person name="Lefevre C.M."/>
            <person name="Sharp J.A."/>
            <person name="Nicholas K.R."/>
            <person name="Ray D.A."/>
            <person name="Kube M."/>
            <person name="Reinhardt R."/>
            <person name="Pringle T.H."/>
            <person name="Taylor J."/>
            <person name="Jones R.C."/>
            <person name="Nixon B."/>
            <person name="Dacheux J.L."/>
            <person name="Niwa H."/>
            <person name="Sekita Y."/>
            <person name="Huang X."/>
            <person name="Stark A."/>
            <person name="Kheradpour P."/>
            <person name="Kellis M."/>
            <person name="Flicek P."/>
            <person name="Chen Y."/>
            <person name="Webber C."/>
            <person name="Hardison R."/>
            <person name="Nelson J."/>
            <person name="Hallsworth-Pepin K."/>
            <person name="Delehaunty K."/>
            <person name="Markovic C."/>
            <person name="Minx P."/>
            <person name="Feng Y."/>
            <person name="Kremitzki C."/>
            <person name="Mitreva M."/>
            <person name="Glasscock J."/>
            <person name="Wylie T."/>
            <person name="Wohldmann P."/>
            <person name="Thiru P."/>
            <person name="Nhan M.N."/>
            <person name="Pohl C.S."/>
            <person name="Smith S.M."/>
            <person name="Hou S."/>
            <person name="Nefedov M."/>
            <person name="de Jong P.J."/>
            <person name="Renfree M.B."/>
            <person name="Mardis E.R."/>
            <person name="Wilson R.K."/>
        </authorList>
    </citation>
    <scope>NUCLEOTIDE SEQUENCE [LARGE SCALE GENOMIC DNA]</scope>
    <source>
        <strain evidence="5 6">Glennie</strain>
    </source>
</reference>
<dbReference type="Pfam" id="PF03372">
    <property type="entry name" value="Exo_endo_phos"/>
    <property type="match status" value="1"/>
</dbReference>
<dbReference type="GO" id="GO:0005783">
    <property type="term" value="C:endoplasmic reticulum"/>
    <property type="evidence" value="ECO:0007669"/>
    <property type="project" value="Ensembl"/>
</dbReference>
<feature type="domain" description="Endonuclease/exonuclease/phosphatase" evidence="4">
    <location>
        <begin position="355"/>
        <end position="763"/>
    </location>
</feature>
<dbReference type="Ensembl" id="ENSOANT00000071063.1">
    <property type="protein sequence ID" value="ENSOANP00000054259.1"/>
    <property type="gene ID" value="ENSOANG00000010589.4"/>
</dbReference>
<dbReference type="GO" id="GO:0003730">
    <property type="term" value="F:mRNA 3'-UTR binding"/>
    <property type="evidence" value="ECO:0000318"/>
    <property type="project" value="GO_Central"/>
</dbReference>
<reference evidence="5" key="3">
    <citation type="submission" date="2025-09" db="UniProtKB">
        <authorList>
            <consortium name="Ensembl"/>
        </authorList>
    </citation>
    <scope>IDENTIFICATION</scope>
    <source>
        <strain evidence="5">Glennie</strain>
    </source>
</reference>
<dbReference type="GeneTree" id="ENSGT00940000159057"/>
<dbReference type="GO" id="GO:0003824">
    <property type="term" value="F:catalytic activity"/>
    <property type="evidence" value="ECO:0007669"/>
    <property type="project" value="InterPro"/>
</dbReference>
<dbReference type="InterPro" id="IPR005135">
    <property type="entry name" value="Endo/exonuclease/phosphatase"/>
</dbReference>
<dbReference type="SUPFAM" id="SSF56219">
    <property type="entry name" value="DNase I-like"/>
    <property type="match status" value="1"/>
</dbReference>
<name>A0A6I8PPU4_ORNAN</name>
<evidence type="ECO:0000313" key="6">
    <source>
        <dbReference type="Proteomes" id="UP000002279"/>
    </source>
</evidence>
<dbReference type="GO" id="GO:0008190">
    <property type="term" value="F:eukaryotic initiation factor 4E binding"/>
    <property type="evidence" value="ECO:0007669"/>
    <property type="project" value="Ensembl"/>
</dbReference>
<dbReference type="InParanoid" id="A0A6I8PPU4"/>
<evidence type="ECO:0000313" key="5">
    <source>
        <dbReference type="Ensembl" id="ENSOANP00000054259.1"/>
    </source>
</evidence>